<reference evidence="2 3" key="1">
    <citation type="submission" date="2019-06" db="EMBL/GenBank/DDBJ databases">
        <title>Sequencing the genomes of 1000 actinobacteria strains.</title>
        <authorList>
            <person name="Klenk H.-P."/>
        </authorList>
    </citation>
    <scope>NUCLEOTIDE SEQUENCE [LARGE SCALE GENOMIC DNA]</scope>
    <source>
        <strain evidence="2 3">DSM 46699</strain>
    </source>
</reference>
<dbReference type="RefSeq" id="WP_145738288.1">
    <property type="nucleotide sequence ID" value="NZ_VIWX01000002.1"/>
</dbReference>
<protein>
    <submittedName>
        <fullName evidence="2">Uncharacterized protein</fullName>
    </submittedName>
</protein>
<feature type="compositionally biased region" description="Basic and acidic residues" evidence="1">
    <location>
        <begin position="1"/>
        <end position="18"/>
    </location>
</feature>
<dbReference type="OrthoDB" id="3697924at2"/>
<accession>A0A561U7D9</accession>
<organism evidence="2 3">
    <name type="scientific">Saccharopolyspora dendranthemae</name>
    <dbReference type="NCBI Taxonomy" id="1181886"/>
    <lineage>
        <taxon>Bacteria</taxon>
        <taxon>Bacillati</taxon>
        <taxon>Actinomycetota</taxon>
        <taxon>Actinomycetes</taxon>
        <taxon>Pseudonocardiales</taxon>
        <taxon>Pseudonocardiaceae</taxon>
        <taxon>Saccharopolyspora</taxon>
    </lineage>
</organism>
<dbReference type="Proteomes" id="UP000316184">
    <property type="component" value="Unassembled WGS sequence"/>
</dbReference>
<evidence type="ECO:0000313" key="2">
    <source>
        <dbReference type="EMBL" id="TWF95285.1"/>
    </source>
</evidence>
<evidence type="ECO:0000256" key="1">
    <source>
        <dbReference type="SAM" id="MobiDB-lite"/>
    </source>
</evidence>
<name>A0A561U7D9_9PSEU</name>
<gene>
    <name evidence="2" type="ORF">FHU35_12279</name>
</gene>
<sequence length="63" mass="7181">MAVDKLRQLTQRMRDEVAQHNPMKPKNEASANDVPPARRTGRANRLLHTGPRVPPESGPHRHR</sequence>
<dbReference type="EMBL" id="VIWX01000002">
    <property type="protein sequence ID" value="TWF95285.1"/>
    <property type="molecule type" value="Genomic_DNA"/>
</dbReference>
<keyword evidence="3" id="KW-1185">Reference proteome</keyword>
<evidence type="ECO:0000313" key="3">
    <source>
        <dbReference type="Proteomes" id="UP000316184"/>
    </source>
</evidence>
<proteinExistence type="predicted"/>
<dbReference type="AlphaFoldDB" id="A0A561U7D9"/>
<feature type="region of interest" description="Disordered" evidence="1">
    <location>
        <begin position="1"/>
        <end position="63"/>
    </location>
</feature>
<comment type="caution">
    <text evidence="2">The sequence shown here is derived from an EMBL/GenBank/DDBJ whole genome shotgun (WGS) entry which is preliminary data.</text>
</comment>